<dbReference type="SUPFAM" id="SSF50965">
    <property type="entry name" value="Galactose oxidase, central domain"/>
    <property type="match status" value="1"/>
</dbReference>
<evidence type="ECO:0000256" key="3">
    <source>
        <dbReference type="ARBA" id="ARBA00022691"/>
    </source>
</evidence>
<dbReference type="InterPro" id="IPR015915">
    <property type="entry name" value="Kelch-typ_b-propeller"/>
</dbReference>
<dbReference type="InterPro" id="IPR006652">
    <property type="entry name" value="Kelch_1"/>
</dbReference>
<feature type="region of interest" description="Disordered" evidence="4">
    <location>
        <begin position="247"/>
        <end position="268"/>
    </location>
</feature>
<dbReference type="Gene3D" id="3.90.1410.10">
    <property type="entry name" value="set domain protein methyltransferase, domain 1"/>
    <property type="match status" value="1"/>
</dbReference>
<reference evidence="7" key="2">
    <citation type="submission" date="2024-04" db="EMBL/GenBank/DDBJ databases">
        <authorList>
            <person name="Chen Y."/>
            <person name="Shah S."/>
            <person name="Dougan E. K."/>
            <person name="Thang M."/>
            <person name="Chan C."/>
        </authorList>
    </citation>
    <scope>NUCLEOTIDE SEQUENCE [LARGE SCALE GENOMIC DNA]</scope>
</reference>
<evidence type="ECO:0000256" key="5">
    <source>
        <dbReference type="SAM" id="SignalP"/>
    </source>
</evidence>
<dbReference type="SUPFAM" id="SSF82199">
    <property type="entry name" value="SET domain"/>
    <property type="match status" value="1"/>
</dbReference>
<dbReference type="AlphaFoldDB" id="A0A9P1C3U2"/>
<keyword evidence="2" id="KW-0808">Transferase</keyword>
<evidence type="ECO:0000256" key="2">
    <source>
        <dbReference type="ARBA" id="ARBA00022679"/>
    </source>
</evidence>
<dbReference type="Pfam" id="PF01344">
    <property type="entry name" value="Kelch_1"/>
    <property type="match status" value="1"/>
</dbReference>
<dbReference type="SMART" id="SM00612">
    <property type="entry name" value="Kelch"/>
    <property type="match status" value="3"/>
</dbReference>
<feature type="chain" id="PRO_5043270069" evidence="5">
    <location>
        <begin position="17"/>
        <end position="809"/>
    </location>
</feature>
<comment type="caution">
    <text evidence="6">The sequence shown here is derived from an EMBL/GenBank/DDBJ whole genome shotgun (WGS) entry which is preliminary data.</text>
</comment>
<dbReference type="InterPro" id="IPR011043">
    <property type="entry name" value="Gal_Oxase/kelch_b-propeller"/>
</dbReference>
<keyword evidence="1" id="KW-0489">Methyltransferase</keyword>
<protein>
    <submittedName>
        <fullName evidence="8">Kelch domain-containing protein 8B</fullName>
    </submittedName>
</protein>
<organism evidence="6">
    <name type="scientific">Cladocopium goreaui</name>
    <dbReference type="NCBI Taxonomy" id="2562237"/>
    <lineage>
        <taxon>Eukaryota</taxon>
        <taxon>Sar</taxon>
        <taxon>Alveolata</taxon>
        <taxon>Dinophyceae</taxon>
        <taxon>Suessiales</taxon>
        <taxon>Symbiodiniaceae</taxon>
        <taxon>Cladocopium</taxon>
    </lineage>
</organism>
<dbReference type="EMBL" id="CAMXCT030000869">
    <property type="protein sequence ID" value="CAL4771534.1"/>
    <property type="molecule type" value="Genomic_DNA"/>
</dbReference>
<dbReference type="GO" id="GO:0016279">
    <property type="term" value="F:protein-lysine N-methyltransferase activity"/>
    <property type="evidence" value="ECO:0007669"/>
    <property type="project" value="TreeGrafter"/>
</dbReference>
<dbReference type="EMBL" id="CAMXCT010000869">
    <property type="protein sequence ID" value="CAI3984222.1"/>
    <property type="molecule type" value="Genomic_DNA"/>
</dbReference>
<dbReference type="CDD" id="cd10527">
    <property type="entry name" value="SET_LSMT"/>
    <property type="match status" value="1"/>
</dbReference>
<dbReference type="Gene3D" id="2.120.10.80">
    <property type="entry name" value="Kelch-type beta propeller"/>
    <property type="match status" value="2"/>
</dbReference>
<proteinExistence type="predicted"/>
<sequence>MDRWLLIVLWPPCAWALELAEWVTSLGGFVSPKLEIKTGTAGRGLFVSQPVQQGETLLSIPFNAILLGEKAVNLTPCQGRISEFFDTAAHPENVGTRATFSIMVFLLHISIDPQARKAWPHLDFLLNHWDERQLSRFPLFWASEMLADIAGTTAFGLYSIARTGVEREYTEVLKAVCPELASGFTLKSYKNIWALVNSRILTFPGSPEGLPSQPALVPIFDMVNHHLPVPQSPLETEAQVTQHEAKSLGRFGPQPARPSKPSRPSKLHMWPQRAMESGQEVTDVYGLHSNQEMLWKFGFTVPWIHNLTCLTKTRLSLDIQKLRGEGGGGGFPPDLLSRLQPFLHFELGGCPKKKKAKSEGLAGHSLAGVLSFLRAWLASSRASLPELHRSCSFESPEVWTPFWLQSSPGQSSARRKRDGETWRMKTNCKYWSTQNEHGLLKTLLHLLKQKMLGMQGSLSDDEQTLKNQDVQGAWYDAIVIRRDEKHLLETLMHWLEKRIKTPGSDFRDSELTHVQTPTAAYIKALAWSLEDFARCCKLIRGQKPSARMQSGVPSYLNCAAAFYMGHVFVVGGRSQILGHCVAFAAALHLEKRTWRQLPPLTSARSRAAAVGVNGSLVVLGGLAQNTLDLVEELKVSDTAARVRWRARPRLPERLCDCVAICLEGDQELALLGHADNACGASLLILDASAVWRSLTLPRRRSYASLVASSKYLFIIGGMEVDRDVGFVDVYDLCLRSWSSKLTLPDLPHARSSALACAVSGRIYVLGGLQFGPVEYVEALDLWSCQWNRYPDLPDRFSSSGSAISALVSK</sequence>
<keyword evidence="3" id="KW-0949">S-adenosyl-L-methionine</keyword>
<name>A0A9P1C3U2_9DINO</name>
<evidence type="ECO:0000313" key="8">
    <source>
        <dbReference type="EMBL" id="CAL4771534.1"/>
    </source>
</evidence>
<dbReference type="GO" id="GO:0032259">
    <property type="term" value="P:methylation"/>
    <property type="evidence" value="ECO:0007669"/>
    <property type="project" value="UniProtKB-KW"/>
</dbReference>
<gene>
    <name evidence="6" type="ORF">C1SCF055_LOCUS11769</name>
</gene>
<feature type="signal peptide" evidence="5">
    <location>
        <begin position="1"/>
        <end position="16"/>
    </location>
</feature>
<evidence type="ECO:0000256" key="1">
    <source>
        <dbReference type="ARBA" id="ARBA00022603"/>
    </source>
</evidence>
<dbReference type="Gene3D" id="3.90.1420.10">
    <property type="entry name" value="Rubisco LSMT, substrate-binding domain"/>
    <property type="match status" value="1"/>
</dbReference>
<evidence type="ECO:0000313" key="6">
    <source>
        <dbReference type="EMBL" id="CAI3984222.1"/>
    </source>
</evidence>
<evidence type="ECO:0000313" key="7">
    <source>
        <dbReference type="EMBL" id="CAL1137597.1"/>
    </source>
</evidence>
<reference evidence="6" key="1">
    <citation type="submission" date="2022-10" db="EMBL/GenBank/DDBJ databases">
        <authorList>
            <person name="Chen Y."/>
            <person name="Dougan E. K."/>
            <person name="Chan C."/>
            <person name="Rhodes N."/>
            <person name="Thang M."/>
        </authorList>
    </citation>
    <scope>NUCLEOTIDE SEQUENCE</scope>
</reference>
<evidence type="ECO:0000313" key="9">
    <source>
        <dbReference type="Proteomes" id="UP001152797"/>
    </source>
</evidence>
<accession>A0A9P1C3U2</accession>
<dbReference type="OrthoDB" id="485756at2759"/>
<dbReference type="EMBL" id="CAMXCT020000869">
    <property type="protein sequence ID" value="CAL1137597.1"/>
    <property type="molecule type" value="Genomic_DNA"/>
</dbReference>
<dbReference type="InterPro" id="IPR036464">
    <property type="entry name" value="Rubisco_LSMT_subst-bd_sf"/>
</dbReference>
<dbReference type="InterPro" id="IPR050600">
    <property type="entry name" value="SETD3_SETD6_MTase"/>
</dbReference>
<dbReference type="InterPro" id="IPR046341">
    <property type="entry name" value="SET_dom_sf"/>
</dbReference>
<dbReference type="PANTHER" id="PTHR13271">
    <property type="entry name" value="UNCHARACTERIZED PUTATIVE METHYLTRANSFERASE"/>
    <property type="match status" value="1"/>
</dbReference>
<dbReference type="Proteomes" id="UP001152797">
    <property type="component" value="Unassembled WGS sequence"/>
</dbReference>
<dbReference type="SUPFAM" id="SSF81822">
    <property type="entry name" value="RuBisCo LSMT C-terminal, substrate-binding domain"/>
    <property type="match status" value="1"/>
</dbReference>
<keyword evidence="5" id="KW-0732">Signal</keyword>
<evidence type="ECO:0000256" key="4">
    <source>
        <dbReference type="SAM" id="MobiDB-lite"/>
    </source>
</evidence>
<keyword evidence="9" id="KW-1185">Reference proteome</keyword>